<name>A0A4R6YBU6_9BURK</name>
<evidence type="ECO:0000313" key="2">
    <source>
        <dbReference type="Proteomes" id="UP000294480"/>
    </source>
</evidence>
<keyword evidence="2" id="KW-1185">Reference proteome</keyword>
<reference evidence="1 2" key="1">
    <citation type="submission" date="2019-03" db="EMBL/GenBank/DDBJ databases">
        <title>Genomic Encyclopedia of Type Strains, Phase IV (KMG-IV): sequencing the most valuable type-strain genomes for metagenomic binning, comparative biology and taxonomic classification.</title>
        <authorList>
            <person name="Goeker M."/>
        </authorList>
    </citation>
    <scope>NUCLEOTIDE SEQUENCE [LARGE SCALE GENOMIC DNA]</scope>
    <source>
        <strain evidence="1 2">DSM 102852</strain>
    </source>
</reference>
<dbReference type="Proteomes" id="UP000294480">
    <property type="component" value="Unassembled WGS sequence"/>
</dbReference>
<evidence type="ECO:0000313" key="1">
    <source>
        <dbReference type="EMBL" id="TDR33146.1"/>
    </source>
</evidence>
<proteinExistence type="predicted"/>
<dbReference type="AlphaFoldDB" id="A0A4R6YBU6"/>
<protein>
    <submittedName>
        <fullName evidence="1">Uncharacterized protein</fullName>
    </submittedName>
</protein>
<sequence length="512" mass="59070">MSNLIQKSGGLYVFLQQSISDNEVTSSASYEQLFNDLRKKWRRYDKISLSKCLLEYIYQTKNARKDISMTFVTATLLLWVISDTYKQKDIQPVTSDKALKLQNALWLLNSHTSIKTLQHKNIALLLRNMIFQQHTLQFDLIRTNFARQWIIFSGLDVSSNLRNSFEEKTGLSVEDSLLVVLFFSLVSKMLEKNFNQCHSVIMQLINQHENLFSTMFAFRDNKLHSKIVVPDKPSAIYAPTPFVKYPLVEIQGIPFVVHPQLAFRTAEMFGYRTVHEHVSSEWQNLTKLIEGYANDRAKQVFSDNARVDSKVRDLMGGGAAENCDQVILLDDCILLVEIKSRHVREDKQVSVNETHLEGVFNDIVLKSHNQLFETHQALQSNKVITPSKKVYWFIVTNDEYNFANGGLFNEFYPQLKQKRASLGRSPAGVFVLTLDEYDILIDAHHANKIDLKTFLSELCLKTESLSADSRFSILEYGDEDLKNHYPEHLKSNFKEAWGRMHSWMKDFLPSAS</sequence>
<organism evidence="1 2">
    <name type="scientific">Hydromonas duriensis</name>
    <dbReference type="NCBI Taxonomy" id="1527608"/>
    <lineage>
        <taxon>Bacteria</taxon>
        <taxon>Pseudomonadati</taxon>
        <taxon>Pseudomonadota</taxon>
        <taxon>Betaproteobacteria</taxon>
        <taxon>Burkholderiales</taxon>
        <taxon>Burkholderiaceae</taxon>
        <taxon>Hydromonas</taxon>
    </lineage>
</organism>
<comment type="caution">
    <text evidence="1">The sequence shown here is derived from an EMBL/GenBank/DDBJ whole genome shotgun (WGS) entry which is preliminary data.</text>
</comment>
<dbReference type="EMBL" id="SNZE01000001">
    <property type="protein sequence ID" value="TDR33146.1"/>
    <property type="molecule type" value="Genomic_DNA"/>
</dbReference>
<gene>
    <name evidence="1" type="ORF">DFR44_101199</name>
</gene>
<accession>A0A4R6YBU6</accession>